<dbReference type="InterPro" id="IPR006114">
    <property type="entry name" value="6PGDH_C"/>
</dbReference>
<dbReference type="SUPFAM" id="SSF51735">
    <property type="entry name" value="NAD(P)-binding Rossmann-fold domains"/>
    <property type="match status" value="1"/>
</dbReference>
<dbReference type="InterPro" id="IPR036291">
    <property type="entry name" value="NAD(P)-bd_dom_sf"/>
</dbReference>
<accession>A0A4R0PC05</accession>
<evidence type="ECO:0000256" key="14">
    <source>
        <dbReference type="PIRSR" id="PIRSR000109-2"/>
    </source>
</evidence>
<dbReference type="GO" id="GO:0050661">
    <property type="term" value="F:NADP binding"/>
    <property type="evidence" value="ECO:0007669"/>
    <property type="project" value="InterPro"/>
</dbReference>
<evidence type="ECO:0000256" key="2">
    <source>
        <dbReference type="ARBA" id="ARBA00004874"/>
    </source>
</evidence>
<comment type="similarity">
    <text evidence="3 12 16">Belongs to the 6-phosphogluconate dehydrogenase family.</text>
</comment>
<evidence type="ECO:0000256" key="5">
    <source>
        <dbReference type="ARBA" id="ARBA00013011"/>
    </source>
</evidence>
<dbReference type="SMART" id="SM01350">
    <property type="entry name" value="6PGD"/>
    <property type="match status" value="1"/>
</dbReference>
<keyword evidence="7 12" id="KW-0521">NADP</keyword>
<dbReference type="PROSITE" id="PS00461">
    <property type="entry name" value="6PGD"/>
    <property type="match status" value="1"/>
</dbReference>
<evidence type="ECO:0000256" key="12">
    <source>
        <dbReference type="PIRNR" id="PIRNR000109"/>
    </source>
</evidence>
<dbReference type="Gene3D" id="1.20.5.320">
    <property type="entry name" value="6-Phosphogluconate Dehydrogenase, domain 3"/>
    <property type="match status" value="1"/>
</dbReference>
<gene>
    <name evidence="18" type="primary">gndA</name>
    <name evidence="18" type="ORF">E0D97_08180</name>
</gene>
<dbReference type="PRINTS" id="PR00076">
    <property type="entry name" value="6PGDHDRGNASE"/>
</dbReference>
<dbReference type="Pfam" id="PF03446">
    <property type="entry name" value="NAD_binding_2"/>
    <property type="match status" value="1"/>
</dbReference>
<evidence type="ECO:0000313" key="18">
    <source>
        <dbReference type="EMBL" id="TCD14063.1"/>
    </source>
</evidence>
<dbReference type="GO" id="GO:0004616">
    <property type="term" value="F:phosphogluconate dehydrogenase (decarboxylating) activity"/>
    <property type="evidence" value="ECO:0007669"/>
    <property type="project" value="UniProtKB-EC"/>
</dbReference>
<evidence type="ECO:0000256" key="10">
    <source>
        <dbReference type="ARBA" id="ARBA00023126"/>
    </source>
</evidence>
<feature type="binding site" description="in other chain" evidence="14">
    <location>
        <position position="340"/>
    </location>
    <ligand>
        <name>substrate</name>
        <note>ligand shared between dimeric partners</note>
    </ligand>
</feature>
<evidence type="ECO:0000256" key="6">
    <source>
        <dbReference type="ARBA" id="ARBA00018193"/>
    </source>
</evidence>
<feature type="binding site" evidence="15">
    <location>
        <begin position="127"/>
        <end position="129"/>
    </location>
    <ligand>
        <name>NADP(+)</name>
        <dbReference type="ChEBI" id="CHEBI:58349"/>
    </ligand>
</feature>
<evidence type="ECO:0000256" key="7">
    <source>
        <dbReference type="ARBA" id="ARBA00022857"/>
    </source>
</evidence>
<dbReference type="SUPFAM" id="SSF48179">
    <property type="entry name" value="6-phosphogluconate dehydrogenase C-terminal domain-like"/>
    <property type="match status" value="1"/>
</dbReference>
<dbReference type="InterPro" id="IPR013328">
    <property type="entry name" value="6PGD_dom2"/>
</dbReference>
<evidence type="ECO:0000256" key="16">
    <source>
        <dbReference type="RuleBase" id="RU000485"/>
    </source>
</evidence>
<dbReference type="Gene3D" id="3.40.50.720">
    <property type="entry name" value="NAD(P)-binding Rossmann-like Domain"/>
    <property type="match status" value="1"/>
</dbReference>
<evidence type="ECO:0000313" key="19">
    <source>
        <dbReference type="Proteomes" id="UP000291301"/>
    </source>
</evidence>
<dbReference type="Proteomes" id="UP000291301">
    <property type="component" value="Unassembled WGS sequence"/>
</dbReference>
<proteinExistence type="inferred from homology"/>
<feature type="active site" description="Proton donor" evidence="13">
    <location>
        <position position="242"/>
    </location>
</feature>
<evidence type="ECO:0000256" key="8">
    <source>
        <dbReference type="ARBA" id="ARBA00023002"/>
    </source>
</evidence>
<dbReference type="NCBIfam" id="TIGR00873">
    <property type="entry name" value="gnd"/>
    <property type="match status" value="1"/>
</dbReference>
<feature type="binding site" description="in other chain" evidence="14">
    <location>
        <position position="155"/>
    </location>
    <ligand>
        <name>substrate</name>
        <note>ligand shared between dimeric partners</note>
    </ligand>
</feature>
<evidence type="ECO:0000259" key="17">
    <source>
        <dbReference type="SMART" id="SM01350"/>
    </source>
</evidence>
<keyword evidence="8 12" id="KW-0560">Oxidoreductase</keyword>
<feature type="binding site" description="in other chain" evidence="14">
    <location>
        <position position="243"/>
    </location>
    <ligand>
        <name>substrate</name>
        <note>ligand shared between dimeric partners</note>
    </ligand>
</feature>
<comment type="subunit">
    <text evidence="4 12">Homodimer.</text>
</comment>
<keyword evidence="10 12" id="KW-0570">Pentose shunt</keyword>
<feature type="binding site" evidence="14">
    <location>
        <position position="496"/>
    </location>
    <ligand>
        <name>substrate</name>
        <note>ligand shared between dimeric partners</note>
    </ligand>
</feature>
<feature type="binding site" description="in other chain" evidence="14">
    <location>
        <begin position="181"/>
        <end position="183"/>
    </location>
    <ligand>
        <name>substrate</name>
        <note>ligand shared between dimeric partners</note>
    </ligand>
</feature>
<dbReference type="InterPro" id="IPR006113">
    <property type="entry name" value="6PGDH_Gnd/GntZ"/>
</dbReference>
<dbReference type="InterPro" id="IPR008927">
    <property type="entry name" value="6-PGluconate_DH-like_C_sf"/>
</dbReference>
<dbReference type="NCBIfam" id="NF006765">
    <property type="entry name" value="PRK09287.1"/>
    <property type="match status" value="1"/>
</dbReference>
<keyword evidence="19" id="KW-1185">Reference proteome</keyword>
<evidence type="ECO:0000256" key="13">
    <source>
        <dbReference type="PIRSR" id="PIRSR000109-1"/>
    </source>
</evidence>
<feature type="binding site" evidence="15">
    <location>
        <begin position="61"/>
        <end position="66"/>
    </location>
    <ligand>
        <name>NADP(+)</name>
        <dbReference type="ChEBI" id="CHEBI:58349"/>
    </ligand>
</feature>
<dbReference type="EC" id="1.1.1.44" evidence="5 12"/>
<evidence type="ECO:0000256" key="15">
    <source>
        <dbReference type="PIRSR" id="PIRSR000109-3"/>
    </source>
</evidence>
<dbReference type="InterPro" id="IPR006115">
    <property type="entry name" value="6PGDH_NADP-bd"/>
</dbReference>
<dbReference type="InterPro" id="IPR006184">
    <property type="entry name" value="6PGdom_BS"/>
</dbReference>
<dbReference type="PANTHER" id="PTHR11811">
    <property type="entry name" value="6-PHOSPHOGLUCONATE DEHYDROGENASE"/>
    <property type="match status" value="1"/>
</dbReference>
<keyword evidence="9 16" id="KW-0311">Gluconate utilization</keyword>
<sequence length="521" mass="55278">MALPPHRARASPDGPANSVRVKIALFVFSVYRRHQARGTVSVDKESGILTDAAKAGIGLIGLGTMGSNLALNIAENSVPVAIFNRTTETTHEFARAAGPLAKRIVACETLEQLVAAIEPPRAIILMVPAGPVVDEQVAALRPLIEDGDMIIDAGNANFHDTNRRAVEAATNGELFLGIGVSGGAEGARHGPSIMAGGPREAWDRVAPIFEAIAARYEGTPCATWMGEGGAGHFVKTVHNGIEYADMQMIAEVYGVMRDGMGMSAPQCGQVFARWNEGLLKSYLVEISARIGEASDPETGNPVLDIIADRAGQKGTGRWTAIEAQHLAAPVTAIEAAVAARNMSAASEVRAEGERIFGAAPRVLENGALSIDDLEAALIAGKIVCYAQGFTMIARASAEFGWALPLPDIARVWRAGCIIRSSMLNDMATALEANPDRNLMFADFFSYLLKAKHPALRTTVAAAAQNGLPMPALTAGLAYFDIMRTERSTANLIQAQRDFFGAHGFERIDRPGQYHGPWGASG</sequence>
<feature type="binding site" evidence="14">
    <location>
        <position position="502"/>
    </location>
    <ligand>
        <name>substrate</name>
        <note>ligand shared between dimeric partners</note>
    </ligand>
</feature>
<evidence type="ECO:0000256" key="11">
    <source>
        <dbReference type="ARBA" id="ARBA00048640"/>
    </source>
</evidence>
<comment type="function">
    <text evidence="1 12">Catalyzes the oxidative decarboxylation of 6-phosphogluconate to ribulose 5-phosphate and CO(2), with concomitant reduction of NADP to NADPH.</text>
</comment>
<evidence type="ECO:0000256" key="9">
    <source>
        <dbReference type="ARBA" id="ARBA00023064"/>
    </source>
</evidence>
<name>A0A4R0PC05_9HYPH</name>
<organism evidence="18 19">
    <name type="scientific">Oricola cellulosilytica</name>
    <dbReference type="NCBI Taxonomy" id="1429082"/>
    <lineage>
        <taxon>Bacteria</taxon>
        <taxon>Pseudomonadati</taxon>
        <taxon>Pseudomonadota</taxon>
        <taxon>Alphaproteobacteria</taxon>
        <taxon>Hyphomicrobiales</taxon>
        <taxon>Ahrensiaceae</taxon>
        <taxon>Oricola</taxon>
    </lineage>
</organism>
<reference evidence="18 19" key="1">
    <citation type="journal article" date="2015" name="Antonie Van Leeuwenhoek">
        <title>Oricola cellulosilytica gen. nov., sp. nov., a cellulose-degrading bacterium of the family Phyllobacteriaceae isolated from surface seashore water, and emended descriptions of Mesorhizobium loti and Phyllobacterium myrsinacearum.</title>
        <authorList>
            <person name="Hameed A."/>
            <person name="Shahina M."/>
            <person name="Lai W.A."/>
            <person name="Lin S.Y."/>
            <person name="Young L.S."/>
            <person name="Liu Y.C."/>
            <person name="Hsu Y.H."/>
            <person name="Young C.C."/>
        </authorList>
    </citation>
    <scope>NUCLEOTIDE SEQUENCE [LARGE SCALE GENOMIC DNA]</scope>
    <source>
        <strain evidence="18 19">KCTC 52183</strain>
    </source>
</reference>
<dbReference type="FunFam" id="1.10.1040.10:FF:000032">
    <property type="entry name" value="6-phosphogluconate dehydrogenase, decarboxylating"/>
    <property type="match status" value="1"/>
</dbReference>
<dbReference type="EMBL" id="SJST01000003">
    <property type="protein sequence ID" value="TCD14063.1"/>
    <property type="molecule type" value="Genomic_DNA"/>
</dbReference>
<evidence type="ECO:0000256" key="1">
    <source>
        <dbReference type="ARBA" id="ARBA00002526"/>
    </source>
</evidence>
<evidence type="ECO:0000256" key="4">
    <source>
        <dbReference type="ARBA" id="ARBA00011738"/>
    </source>
</evidence>
<protein>
    <recommendedName>
        <fullName evidence="6 12">6-phosphogluconate dehydrogenase, decarboxylating</fullName>
        <ecNumber evidence="5 12">1.1.1.44</ecNumber>
    </recommendedName>
</protein>
<feature type="active site" description="Proton acceptor" evidence="13">
    <location>
        <position position="235"/>
    </location>
</feature>
<feature type="domain" description="6-phosphogluconate dehydrogenase C-terminal" evidence="17">
    <location>
        <begin position="231"/>
        <end position="518"/>
    </location>
</feature>
<comment type="catalytic activity">
    <reaction evidence="11 12 16">
        <text>6-phospho-D-gluconate + NADP(+) = D-ribulose 5-phosphate + CO2 + NADPH</text>
        <dbReference type="Rhea" id="RHEA:10116"/>
        <dbReference type="ChEBI" id="CHEBI:16526"/>
        <dbReference type="ChEBI" id="CHEBI:57783"/>
        <dbReference type="ChEBI" id="CHEBI:58121"/>
        <dbReference type="ChEBI" id="CHEBI:58349"/>
        <dbReference type="ChEBI" id="CHEBI:58759"/>
        <dbReference type="EC" id="1.1.1.44"/>
    </reaction>
</comment>
<dbReference type="GO" id="GO:0006098">
    <property type="term" value="P:pentose-phosphate shunt"/>
    <property type="evidence" value="ECO:0007669"/>
    <property type="project" value="UniProtKB-UniPathway"/>
</dbReference>
<dbReference type="UniPathway" id="UPA00115">
    <property type="reaction ID" value="UER00410"/>
</dbReference>
<feature type="binding site" description="in other chain" evidence="14">
    <location>
        <begin position="238"/>
        <end position="239"/>
    </location>
    <ligand>
        <name>substrate</name>
        <note>ligand shared between dimeric partners</note>
    </ligand>
</feature>
<dbReference type="GO" id="GO:0019521">
    <property type="term" value="P:D-gluconate metabolic process"/>
    <property type="evidence" value="ECO:0007669"/>
    <property type="project" value="UniProtKB-KW"/>
</dbReference>
<dbReference type="PIRSF" id="PIRSF000109">
    <property type="entry name" value="6PGD"/>
    <property type="match status" value="1"/>
</dbReference>
<dbReference type="Gene3D" id="1.10.1040.10">
    <property type="entry name" value="N-(1-d-carboxylethyl)-l-norvaline Dehydrogenase, domain 2"/>
    <property type="match status" value="1"/>
</dbReference>
<feature type="binding site" evidence="15">
    <location>
        <begin position="84"/>
        <end position="86"/>
    </location>
    <ligand>
        <name>NADP(+)</name>
        <dbReference type="ChEBI" id="CHEBI:58349"/>
    </ligand>
</feature>
<dbReference type="InterPro" id="IPR006183">
    <property type="entry name" value="Pgluconate_DH"/>
</dbReference>
<dbReference type="Pfam" id="PF00393">
    <property type="entry name" value="6PGD"/>
    <property type="match status" value="1"/>
</dbReference>
<comment type="pathway">
    <text evidence="2 12 16">Carbohydrate degradation; pentose phosphate pathway; D-ribulose 5-phosphate from D-glucose 6-phosphate (oxidative stage): step 3/3.</text>
</comment>
<evidence type="ECO:0000256" key="3">
    <source>
        <dbReference type="ARBA" id="ARBA00008419"/>
    </source>
</evidence>
<comment type="caution">
    <text evidence="18">The sequence shown here is derived from an EMBL/GenBank/DDBJ whole genome shotgun (WGS) entry which is preliminary data.</text>
</comment>
<dbReference type="AlphaFoldDB" id="A0A4R0PC05"/>
<feature type="binding site" evidence="15">
    <location>
        <position position="155"/>
    </location>
    <ligand>
        <name>NADP(+)</name>
        <dbReference type="ChEBI" id="CHEBI:58349"/>
    </ligand>
</feature>
<dbReference type="OrthoDB" id="9804542at2"/>
<feature type="binding site" description="in other chain" evidence="14">
    <location>
        <position position="313"/>
    </location>
    <ligand>
        <name>substrate</name>
        <note>ligand shared between dimeric partners</note>
    </ligand>
</feature>